<dbReference type="EC" id="2.1.1.282" evidence="2"/>
<evidence type="ECO:0000256" key="4">
    <source>
        <dbReference type="ARBA" id="ARBA00022679"/>
    </source>
</evidence>
<dbReference type="FunFam" id="3.30.1960.10:FF:000003">
    <property type="entry name" value="tRNA methyltransferase"/>
    <property type="match status" value="1"/>
</dbReference>
<comment type="function">
    <text evidence="9">S-adenosyl-L-methionine-dependent methyltransferase that acts as a component of the wybutosine biosynthesis pathway. Wybutosine is a hyper modified guanosine with a tricyclic base found at the 3'-position adjacent to the anticodon of eukaryotic phenylalanine tRNA. Probably methylates N-4 position of wybutosine-86 to produce wybutosine-72.</text>
</comment>
<evidence type="ECO:0000256" key="2">
    <source>
        <dbReference type="ARBA" id="ARBA00012750"/>
    </source>
</evidence>
<dbReference type="PANTHER" id="PTHR48418:SF1">
    <property type="entry name" value="TRNA WYBUTOSINE-SYNTHESIZING PROTEIN 3"/>
    <property type="match status" value="1"/>
</dbReference>
<evidence type="ECO:0000259" key="11">
    <source>
        <dbReference type="Pfam" id="PF02676"/>
    </source>
</evidence>
<dbReference type="InterPro" id="IPR003827">
    <property type="entry name" value="tRNA_yW-synthesising"/>
</dbReference>
<dbReference type="Gene3D" id="3.30.1960.10">
    <property type="entry name" value="tRNA wybutosine-synthesizing-like"/>
    <property type="match status" value="1"/>
</dbReference>
<dbReference type="SUPFAM" id="SSF111278">
    <property type="entry name" value="SSo0622-like"/>
    <property type="match status" value="1"/>
</dbReference>
<dbReference type="PANTHER" id="PTHR48418">
    <property type="entry name" value="TRNA WYBUTOSINE-SYNTHESIZING PROTEIN 3"/>
    <property type="match status" value="1"/>
</dbReference>
<keyword evidence="13" id="KW-1185">Reference proteome</keyword>
<keyword evidence="6" id="KW-0819">tRNA processing</keyword>
<dbReference type="GO" id="GO:0008168">
    <property type="term" value="F:methyltransferase activity"/>
    <property type="evidence" value="ECO:0007669"/>
    <property type="project" value="UniProtKB-KW"/>
</dbReference>
<dbReference type="GO" id="GO:0008033">
    <property type="term" value="P:tRNA processing"/>
    <property type="evidence" value="ECO:0007669"/>
    <property type="project" value="UniProtKB-KW"/>
</dbReference>
<name>A0A9P6TER1_9BASI</name>
<evidence type="ECO:0000256" key="6">
    <source>
        <dbReference type="ARBA" id="ARBA00022694"/>
    </source>
</evidence>
<comment type="caution">
    <text evidence="12">The sequence shown here is derived from an EMBL/GenBank/DDBJ whole genome shotgun (WGS) entry which is preliminary data.</text>
</comment>
<evidence type="ECO:0000313" key="12">
    <source>
        <dbReference type="EMBL" id="KAG0149826.1"/>
    </source>
</evidence>
<sequence length="298" mass="32949">MPEEHYKSFDVARAHIAQELKDLIDRSTKGSIDEPVLPFLRLFNSHPDWITTSTCSGRLVSYLPGSAISNGIDKPLAVNGKGGGDWLFVSHSTLSTSQLANPISTIFGGRSVNATRFLRSIKPDECRMVHLTYQPPVLHLMARSVEIAAVVLRAAIAAGFRNSGLTIGQRGKVILAIRSSTGGLDVPIACLSSQNNETERFELVVEEDYLSNLLKIGHELMSKNQSRLTRLFTALESSLKPSNQVIEWEPQDERRKRMKAEGLLAAQSKLKLDSFKDQTTKTQTENDSILVDIGLFED</sequence>
<keyword evidence="4" id="KW-0808">Transferase</keyword>
<dbReference type="Proteomes" id="UP000886653">
    <property type="component" value="Unassembled WGS sequence"/>
</dbReference>
<protein>
    <recommendedName>
        <fullName evidence="10">tRNA wybutosine-synthesizing protein 3</fullName>
        <ecNumber evidence="2">2.1.1.282</ecNumber>
    </recommendedName>
    <alternativeName>
        <fullName evidence="7">tRNA(Phe) 7-((3-amino-3-carboxypropyl)-4-demethylwyosine(37)-N(4))-methyltransferase</fullName>
    </alternativeName>
</protein>
<evidence type="ECO:0000256" key="7">
    <source>
        <dbReference type="ARBA" id="ARBA00030554"/>
    </source>
</evidence>
<accession>A0A9P6TER1</accession>
<evidence type="ECO:0000256" key="8">
    <source>
        <dbReference type="ARBA" id="ARBA00049202"/>
    </source>
</evidence>
<gene>
    <name evidence="12" type="ORF">CROQUDRAFT_653115</name>
</gene>
<comment type="catalytic activity">
    <reaction evidence="8">
        <text>4-demethyl-7-[(3S)-3-amino-3-carboxypropyl]wyosine(37) in tRNA(Phe) + S-adenosyl-L-methionine = 7-[(3S)-3-amino-3-carboxypropyl]wyosine(37) in tRNA(Phe) + S-adenosyl-L-homocysteine + H(+)</text>
        <dbReference type="Rhea" id="RHEA:36635"/>
        <dbReference type="Rhea" id="RHEA-COMP:10378"/>
        <dbReference type="Rhea" id="RHEA-COMP:10379"/>
        <dbReference type="ChEBI" id="CHEBI:15378"/>
        <dbReference type="ChEBI" id="CHEBI:57856"/>
        <dbReference type="ChEBI" id="CHEBI:59789"/>
        <dbReference type="ChEBI" id="CHEBI:73543"/>
        <dbReference type="ChEBI" id="CHEBI:73550"/>
        <dbReference type="EC" id="2.1.1.282"/>
    </reaction>
</comment>
<reference evidence="12" key="1">
    <citation type="submission" date="2013-11" db="EMBL/GenBank/DDBJ databases">
        <title>Genome sequence of the fusiform rust pathogen reveals effectors for host alternation and coevolution with pine.</title>
        <authorList>
            <consortium name="DOE Joint Genome Institute"/>
            <person name="Smith K."/>
            <person name="Pendleton A."/>
            <person name="Kubisiak T."/>
            <person name="Anderson C."/>
            <person name="Salamov A."/>
            <person name="Aerts A."/>
            <person name="Riley R."/>
            <person name="Clum A."/>
            <person name="Lindquist E."/>
            <person name="Ence D."/>
            <person name="Campbell M."/>
            <person name="Kronenberg Z."/>
            <person name="Feau N."/>
            <person name="Dhillon B."/>
            <person name="Hamelin R."/>
            <person name="Burleigh J."/>
            <person name="Smith J."/>
            <person name="Yandell M."/>
            <person name="Nelson C."/>
            <person name="Grigoriev I."/>
            <person name="Davis J."/>
        </authorList>
    </citation>
    <scope>NUCLEOTIDE SEQUENCE</scope>
    <source>
        <strain evidence="12">G11</strain>
    </source>
</reference>
<evidence type="ECO:0000313" key="13">
    <source>
        <dbReference type="Proteomes" id="UP000886653"/>
    </source>
</evidence>
<dbReference type="InterPro" id="IPR036602">
    <property type="entry name" value="tRNA_yW-synthesising-like_sf"/>
</dbReference>
<evidence type="ECO:0000256" key="5">
    <source>
        <dbReference type="ARBA" id="ARBA00022691"/>
    </source>
</evidence>
<keyword evidence="3" id="KW-0489">Methyltransferase</keyword>
<comment type="similarity">
    <text evidence="1">Belongs to the TYW3 family.</text>
</comment>
<dbReference type="EMBL" id="MU167224">
    <property type="protein sequence ID" value="KAG0149826.1"/>
    <property type="molecule type" value="Genomic_DNA"/>
</dbReference>
<organism evidence="12 13">
    <name type="scientific">Cronartium quercuum f. sp. fusiforme G11</name>
    <dbReference type="NCBI Taxonomy" id="708437"/>
    <lineage>
        <taxon>Eukaryota</taxon>
        <taxon>Fungi</taxon>
        <taxon>Dikarya</taxon>
        <taxon>Basidiomycota</taxon>
        <taxon>Pucciniomycotina</taxon>
        <taxon>Pucciniomycetes</taxon>
        <taxon>Pucciniales</taxon>
        <taxon>Coleosporiaceae</taxon>
        <taxon>Cronartium</taxon>
    </lineage>
</organism>
<evidence type="ECO:0000256" key="1">
    <source>
        <dbReference type="ARBA" id="ARBA00008569"/>
    </source>
</evidence>
<evidence type="ECO:0000256" key="10">
    <source>
        <dbReference type="ARBA" id="ARBA00069229"/>
    </source>
</evidence>
<dbReference type="GO" id="GO:0032259">
    <property type="term" value="P:methylation"/>
    <property type="evidence" value="ECO:0007669"/>
    <property type="project" value="UniProtKB-KW"/>
</dbReference>
<proteinExistence type="inferred from homology"/>
<evidence type="ECO:0000256" key="3">
    <source>
        <dbReference type="ARBA" id="ARBA00022603"/>
    </source>
</evidence>
<dbReference type="AlphaFoldDB" id="A0A9P6TER1"/>
<evidence type="ECO:0000256" key="9">
    <source>
        <dbReference type="ARBA" id="ARBA00058049"/>
    </source>
</evidence>
<feature type="domain" description="tRNA wybutosine-synthesizing protein" evidence="11">
    <location>
        <begin position="14"/>
        <end position="236"/>
    </location>
</feature>
<keyword evidence="5" id="KW-0949">S-adenosyl-L-methionine</keyword>
<dbReference type="OrthoDB" id="48625at2759"/>
<dbReference type="Pfam" id="PF02676">
    <property type="entry name" value="TYW3"/>
    <property type="match status" value="1"/>
</dbReference>